<dbReference type="VEuPathDB" id="HostDB:ENSMFAG00000036416"/>
<dbReference type="GO" id="GO:0005730">
    <property type="term" value="C:nucleolus"/>
    <property type="evidence" value="ECO:0007669"/>
    <property type="project" value="Ensembl"/>
</dbReference>
<dbReference type="STRING" id="9541.ENSMFAP00000006102"/>
<evidence type="ECO:0000256" key="1">
    <source>
        <dbReference type="SAM" id="MobiDB-lite"/>
    </source>
</evidence>
<dbReference type="AlphaFoldDB" id="A0A2K5U164"/>
<dbReference type="PANTHER" id="PTHR21838">
    <property type="entry name" value="COILED-COIL DOMAIN-CONTAINING PROTEIN 137"/>
    <property type="match status" value="1"/>
</dbReference>
<protein>
    <submittedName>
        <fullName evidence="2">Coiled-coil domain containing 137</fullName>
    </submittedName>
</protein>
<proteinExistence type="predicted"/>
<keyword evidence="3" id="KW-1185">Reference proteome</keyword>
<dbReference type="GO" id="GO:0005654">
    <property type="term" value="C:nucleoplasm"/>
    <property type="evidence" value="ECO:0007669"/>
    <property type="project" value="Ensembl"/>
</dbReference>
<reference evidence="2" key="3">
    <citation type="submission" date="2025-09" db="UniProtKB">
        <authorList>
            <consortium name="Ensembl"/>
        </authorList>
    </citation>
    <scope>IDENTIFICATION</scope>
</reference>
<reference evidence="2 3" key="1">
    <citation type="submission" date="2013-03" db="EMBL/GenBank/DDBJ databases">
        <authorList>
            <person name="Warren W."/>
            <person name="Wilson R.K."/>
        </authorList>
    </citation>
    <scope>NUCLEOTIDE SEQUENCE</scope>
</reference>
<dbReference type="Ensembl" id="ENSMFAT00000024783.2">
    <property type="protein sequence ID" value="ENSMFAP00000006102.2"/>
    <property type="gene ID" value="ENSMFAG00000036416.2"/>
</dbReference>
<dbReference type="GeneTree" id="ENSGT00390000004169"/>
<sequence length="323" mass="37120">MDSQQMTVSGGRSSQSRTFRKSRRSSERGAERRKRKCPSVAEPCRKAEVASLGKFPEWRWRELDAVQRCPGRRRVLGVPGGARRRQQVQPLGKQRPAPWPGLRSKEKKKVNCKPKNQDEQEIPFRLREIMRSRQEMKNPISNKKRKKAAQVTFRKTLEKEAKGVEPDIAVPKFKQRKGESDGAYMQRMHQEAQHVLFLSKNQVPRQPEVQAAPTERSEQKKAKKAFQKRRLDKVQRKKEEKAADRLEQELLRDTVTFGEVVLQPPELTVRPRRSVSKDQPGRRSQMLRMLLSPSGVSQPLTASLARQRIVGVGPPATCLYVGH</sequence>
<reference evidence="2" key="2">
    <citation type="submission" date="2025-08" db="UniProtKB">
        <authorList>
            <consortium name="Ensembl"/>
        </authorList>
    </citation>
    <scope>IDENTIFICATION</scope>
</reference>
<feature type="region of interest" description="Disordered" evidence="1">
    <location>
        <begin position="72"/>
        <end position="121"/>
    </location>
</feature>
<feature type="compositionally biased region" description="Basic residues" evidence="1">
    <location>
        <begin position="221"/>
        <end position="231"/>
    </location>
</feature>
<feature type="region of interest" description="Disordered" evidence="1">
    <location>
        <begin position="1"/>
        <end position="43"/>
    </location>
</feature>
<feature type="compositionally biased region" description="Basic and acidic residues" evidence="1">
    <location>
        <begin position="232"/>
        <end position="243"/>
    </location>
</feature>
<dbReference type="Proteomes" id="UP000233100">
    <property type="component" value="Chromosome 16"/>
</dbReference>
<name>A0A2K5U164_MACFA</name>
<gene>
    <name evidence="2" type="primary">CCDC137</name>
</gene>
<feature type="region of interest" description="Disordered" evidence="1">
    <location>
        <begin position="204"/>
        <end position="243"/>
    </location>
</feature>
<dbReference type="Bgee" id="ENSMFAG00000036416">
    <property type="expression patterns" value="Expressed in lymph node and 13 other cell types or tissues"/>
</dbReference>
<accession>A0A2K5U164</accession>
<evidence type="ECO:0000313" key="2">
    <source>
        <dbReference type="Ensembl" id="ENSMFAP00000006102.2"/>
    </source>
</evidence>
<evidence type="ECO:0000313" key="3">
    <source>
        <dbReference type="Proteomes" id="UP000233100"/>
    </source>
</evidence>
<organism evidence="2 3">
    <name type="scientific">Macaca fascicularis</name>
    <name type="common">Crab-eating macaque</name>
    <name type="synonym">Cynomolgus monkey</name>
    <dbReference type="NCBI Taxonomy" id="9541"/>
    <lineage>
        <taxon>Eukaryota</taxon>
        <taxon>Metazoa</taxon>
        <taxon>Chordata</taxon>
        <taxon>Craniata</taxon>
        <taxon>Vertebrata</taxon>
        <taxon>Euteleostomi</taxon>
        <taxon>Mammalia</taxon>
        <taxon>Eutheria</taxon>
        <taxon>Euarchontoglires</taxon>
        <taxon>Primates</taxon>
        <taxon>Haplorrhini</taxon>
        <taxon>Catarrhini</taxon>
        <taxon>Cercopithecidae</taxon>
        <taxon>Cercopithecinae</taxon>
        <taxon>Macaca</taxon>
    </lineage>
</organism>
<dbReference type="GO" id="GO:0005694">
    <property type="term" value="C:chromosome"/>
    <property type="evidence" value="ECO:0007669"/>
    <property type="project" value="Ensembl"/>
</dbReference>
<dbReference type="InterPro" id="IPR026680">
    <property type="entry name" value="CCDC137"/>
</dbReference>
<dbReference type="PANTHER" id="PTHR21838:SF2">
    <property type="entry name" value="COILED-COIL DOMAIN-CONTAINING PROTEIN 137"/>
    <property type="match status" value="1"/>
</dbReference>
<feature type="compositionally biased region" description="Polar residues" evidence="1">
    <location>
        <begin position="1"/>
        <end position="17"/>
    </location>
</feature>